<evidence type="ECO:0000313" key="4">
    <source>
        <dbReference type="RefSeq" id="XP_018016877.1"/>
    </source>
</evidence>
<dbReference type="GeneID" id="108673541"/>
<accession>A0A8B7NT41</accession>
<organism evidence="3 4">
    <name type="scientific">Hyalella azteca</name>
    <name type="common">Amphipod</name>
    <dbReference type="NCBI Taxonomy" id="294128"/>
    <lineage>
        <taxon>Eukaryota</taxon>
        <taxon>Metazoa</taxon>
        <taxon>Ecdysozoa</taxon>
        <taxon>Arthropoda</taxon>
        <taxon>Crustacea</taxon>
        <taxon>Multicrustacea</taxon>
        <taxon>Malacostraca</taxon>
        <taxon>Eumalacostraca</taxon>
        <taxon>Peracarida</taxon>
        <taxon>Amphipoda</taxon>
        <taxon>Senticaudata</taxon>
        <taxon>Talitrida</taxon>
        <taxon>Talitroidea</taxon>
        <taxon>Hyalellidae</taxon>
        <taxon>Hyalella</taxon>
    </lineage>
</organism>
<gene>
    <name evidence="4" type="primary">LOC108673541</name>
</gene>
<keyword evidence="1" id="KW-0175">Coiled coil</keyword>
<name>A0A8B7NT41_HYAAZ</name>
<proteinExistence type="predicted"/>
<dbReference type="Proteomes" id="UP000694843">
    <property type="component" value="Unplaced"/>
</dbReference>
<dbReference type="RefSeq" id="XP_018016877.1">
    <property type="nucleotide sequence ID" value="XM_018161388.1"/>
</dbReference>
<dbReference type="AlphaFoldDB" id="A0A8B7NT41"/>
<feature type="coiled-coil region" evidence="1">
    <location>
        <begin position="90"/>
        <end position="127"/>
    </location>
</feature>
<protein>
    <submittedName>
        <fullName evidence="4">Uncharacterized protein LOC108673541</fullName>
    </submittedName>
</protein>
<evidence type="ECO:0000256" key="2">
    <source>
        <dbReference type="SAM" id="MobiDB-lite"/>
    </source>
</evidence>
<evidence type="ECO:0000256" key="1">
    <source>
        <dbReference type="SAM" id="Coils"/>
    </source>
</evidence>
<sequence>MRSGKKISKSRLNKWKTLEKLRSQGEYDPSGNAGNAPKISDQNIPKSLLRIMHFTQTQRVPKKPKLNEFKIFTKEDRKCFVNDVALRSHLRHLQRTAMEENERIKKAEDLQEKISAKKEKVQKKKALQSRKPVNVKDLLQLNKQWRKQERSEKKQVRKIIHSKKKKKTLLDAEEEDFAQDLKGFEEVQFGEVAMRPPKLPSIAKIVEKSKKWTNVRKTSQHE</sequence>
<dbReference type="KEGG" id="hazt:108673541"/>
<reference evidence="4" key="1">
    <citation type="submission" date="2025-08" db="UniProtKB">
        <authorList>
            <consortium name="RefSeq"/>
        </authorList>
    </citation>
    <scope>IDENTIFICATION</scope>
</reference>
<feature type="region of interest" description="Disordered" evidence="2">
    <location>
        <begin position="20"/>
        <end position="42"/>
    </location>
</feature>
<evidence type="ECO:0000313" key="3">
    <source>
        <dbReference type="Proteomes" id="UP000694843"/>
    </source>
</evidence>
<keyword evidence="3" id="KW-1185">Reference proteome</keyword>
<dbReference type="OrthoDB" id="10440097at2759"/>